<dbReference type="GO" id="GO:0010557">
    <property type="term" value="P:positive regulation of macromolecule biosynthetic process"/>
    <property type="evidence" value="ECO:0007669"/>
    <property type="project" value="UniProtKB-ARBA"/>
</dbReference>
<keyword evidence="16" id="KW-0804">Transcription</keyword>
<dbReference type="GO" id="GO:0008236">
    <property type="term" value="F:serine-type peptidase activity"/>
    <property type="evidence" value="ECO:0007669"/>
    <property type="project" value="InterPro"/>
</dbReference>
<dbReference type="EMBL" id="JABDTM020027023">
    <property type="protein sequence ID" value="KAH0811125.1"/>
    <property type="molecule type" value="Genomic_DNA"/>
</dbReference>
<keyword evidence="13 26" id="KW-0472">Membrane</keyword>
<feature type="domain" description="C2H2-type" evidence="27">
    <location>
        <begin position="1150"/>
        <end position="1177"/>
    </location>
</feature>
<dbReference type="GO" id="GO:0005886">
    <property type="term" value="C:plasma membrane"/>
    <property type="evidence" value="ECO:0007669"/>
    <property type="project" value="TreeGrafter"/>
</dbReference>
<evidence type="ECO:0000313" key="28">
    <source>
        <dbReference type="EMBL" id="KAH0811125.1"/>
    </source>
</evidence>
<evidence type="ECO:0000256" key="15">
    <source>
        <dbReference type="ARBA" id="ARBA00023159"/>
    </source>
</evidence>
<evidence type="ECO:0000256" key="8">
    <source>
        <dbReference type="ARBA" id="ARBA00022824"/>
    </source>
</evidence>
<dbReference type="GO" id="GO:0042765">
    <property type="term" value="C:GPI-anchor transamidase complex"/>
    <property type="evidence" value="ECO:0007669"/>
    <property type="project" value="InterPro"/>
</dbReference>
<dbReference type="InterPro" id="IPR002469">
    <property type="entry name" value="Peptidase_S9B_N"/>
</dbReference>
<evidence type="ECO:0000259" key="27">
    <source>
        <dbReference type="PROSITE" id="PS50157"/>
    </source>
</evidence>
<evidence type="ECO:0000256" key="18">
    <source>
        <dbReference type="ARBA" id="ARBA00023242"/>
    </source>
</evidence>
<sequence>MTVEPKTKPEDKPAKFNSKPCKGVRIAASYAYVEELVVSSPSERNWRGIFIALLVIVAVLGLIVFSIVLVSPPEEGPRSKGNKPSLEDIFVKLPPPARFNGTWLTESEFVYKDEHGGVTLYNADNLTTRIIMTNSTFRQYDAVDFRISSDLRFVLLICEVTKIYKHTTLAKYYIYEIQTRLRKPLSPKELDDKAPYLQHASWSPDGTAVVFVHNNDIYYKPKVEKDLVCRITNTGKLNILYNGVPDWLYENEILKTSHTVWFSPNSLYLLYITFNDTMVGEYKYPWYESGNPKVNYPKIKSFRFPTVDTPNPEVTVWMVNLTRPKYLFPVELKPTNSVEVGSYITSASFHGENNVAIIWLNRHQNVSVILTCKPQNSYNCTDVSRHEITDRVLMSSFQFHIEKEHIGWTERIFHPVFSYNGNQALVRLPVKDGDNGHYMHACLLFNNNVIPLTHGAFELSRILAWDEQKNLIYALATNENAPGVRHLFKIGDTNSSQQWTCMTCQPKIDPNITSFFYPDYMNESMINNSLLANYACDFNNVIFSKSYKYYIQECLGPNIPVVFLVETATNTRLAVLDSSVKLRKKVKSLSAPQIKTIQVEIEFGYKAQVRLYLPPGLREYEELTFPLILLVDASPSSQTVSSKWELSWPWYLASTRSYIAAKIDARGSGFQGVKMRSEIQRRIGSIEVQDQLAVLTYLRDTFKFIDRTKICAVGTGYGGYVATMMLLQDFHQVINCSVSISPITNWKYYNSYFTEKYLGAPSKHLQEYDNADLTMRAGNLNERRFLLIHGTADTSVTPQHALLFARALVEQEVLFQQLVLFLGFKKTKFSIKVSIFSDKNLRSCSGIDDDVAHTGIAMGTPGDKAKIGKVVQGSQLDPDQESVPPITTTTTAATATTTTATTSLATSSESTIIPELPQPSTSAAEMGMISRLSQFETFAAINIHPSLPQTAVKPETFQPSALEQAHIEDYFAQSKYYPSVSENLQTLYPVMPPKQKTFLSLDEPGPSGLQSQRTKPKLSVKRTKKSSQIQKKGHSCPVCEKSFATVDKLSKHQQIHSGTSPFKCEHCKKSFSSKFKLVRHVLIHSDRKPFSCTVCERTFHRKDHLKNHIKVHSPSKKVYVCEKPDCKKEYTSQMSYRKHLALHAAEEGSLQCQICSSVFSTKEEILYHLKIHAGSRTVKNPNEKKFTCEHCERKFFTKKDVRRHLVVHTGMRDFLCQFCPQRFGRKDHLVRHIKKSHSKNVPPEDLETAIKSEIPETIVKPELVIKPDPEIKTEFSESSLSNPEQFDLSFEEVSSILQQETFDPLTPFLEPDSEGNLTFLPSTSSQEELKDLGSTILEDIGETSMIGESLTDPDEEILGQDVLNNPDLQRLLQPSEDKNLPLPGFSTMGLLTDPSAGQGKLTKALLKYYAKLSILLYLGGIGWFCSLAYTPMNLATYFSENALLPGLVKSEFREDNIARIFHDELLDEMKKYDDGIPYPWLLAKLKQFGLDTYTHNFTLNYPLGKPQKFTGKNVYGILRAPRAASTEALVLSVPYRPPLSVHASTAPSIAIMLAFAKFANKEKYLAKDIIFLITEHEQLGMQAWLEAYHGVGCGNDGTLDHGDIKGRAGAIQAAINLEFHESLISQVDIKVEGLNGQLPNLDLFNLAAKMLHKEGIPHTFKNRPNKSLRDPVKDWLYSLQTLLAMISTQATGIPNGNHGLYHRFGIEALTLESSSLKGGSKAAFLSMGRIIEGIFRSLNNLLERFHQSYFFYLLPSSERFISIGLYMPAICLIAGALFIKACANWCQLQENQNQVDSVGKPKVKSAKDKARVTPQPKDMEKFWKEMEAKYKLEIKTYKAPDPDSINFIPILFVFLMAHVLGVVIMNSPQLITMVGGQYNYSTEISLFYGFIAISGALLIMPVFIPFKGHEKSILCSALKKLVWLVAHPLAVLAATVFTYTYLMFPGEKFDDNFQRGLAATQQAIVFSIVDSMIYGNWLFSVVTSIFIPNWLCFWIVAFSKVQPDQVIPKKKID</sequence>
<feature type="region of interest" description="Disordered" evidence="25">
    <location>
        <begin position="1000"/>
        <end position="1026"/>
    </location>
</feature>
<keyword evidence="29" id="KW-1185">Reference proteome</keyword>
<dbReference type="InterPro" id="IPR029058">
    <property type="entry name" value="AB_hydrolase_fold"/>
</dbReference>
<dbReference type="PANTHER" id="PTHR11731:SF135">
    <property type="entry name" value="INACTIVE DIPEPTIDYL PEPTIDASE 10-LIKE PROTEIN"/>
    <property type="match status" value="1"/>
</dbReference>
<dbReference type="InterPro" id="IPR001375">
    <property type="entry name" value="Peptidase_S9_cat"/>
</dbReference>
<dbReference type="Pfam" id="PF04114">
    <property type="entry name" value="Gaa1"/>
    <property type="match status" value="2"/>
</dbReference>
<evidence type="ECO:0000313" key="29">
    <source>
        <dbReference type="Proteomes" id="UP000719412"/>
    </source>
</evidence>
<dbReference type="SUPFAM" id="SSF82171">
    <property type="entry name" value="DPP6 N-terminal domain-like"/>
    <property type="match status" value="1"/>
</dbReference>
<dbReference type="GO" id="GO:0006508">
    <property type="term" value="P:proteolysis"/>
    <property type="evidence" value="ECO:0007669"/>
    <property type="project" value="InterPro"/>
</dbReference>
<feature type="domain" description="C2H2-type" evidence="27">
    <location>
        <begin position="1186"/>
        <end position="1213"/>
    </location>
</feature>
<feature type="domain" description="C2H2-type" evidence="27">
    <location>
        <begin position="1119"/>
        <end position="1148"/>
    </location>
</feature>
<dbReference type="GO" id="GO:0005634">
    <property type="term" value="C:nucleus"/>
    <property type="evidence" value="ECO:0007669"/>
    <property type="project" value="UniProtKB-SubCell"/>
</dbReference>
<evidence type="ECO:0000256" key="23">
    <source>
        <dbReference type="ARBA" id="ARBA00093661"/>
    </source>
</evidence>
<dbReference type="Gene3D" id="3.40.50.1820">
    <property type="entry name" value="alpha/beta hydrolase"/>
    <property type="match status" value="1"/>
</dbReference>
<evidence type="ECO:0000256" key="11">
    <source>
        <dbReference type="ARBA" id="ARBA00023015"/>
    </source>
</evidence>
<dbReference type="InterPro" id="IPR050278">
    <property type="entry name" value="Serine_Prot_S9B/DPPIV"/>
</dbReference>
<comment type="subunit">
    <text evidence="21">Heteropentamer. Part of the GPI-anchor transamidase complex, consisting of PIGK, PIGT, PIGS, PIGU and GAA1. Interacts with PIGK.</text>
</comment>
<dbReference type="SUPFAM" id="SSF57667">
    <property type="entry name" value="beta-beta-alpha zinc fingers"/>
    <property type="match status" value="4"/>
</dbReference>
<dbReference type="InterPro" id="IPR036236">
    <property type="entry name" value="Znf_C2H2_sf"/>
</dbReference>
<dbReference type="Proteomes" id="UP000719412">
    <property type="component" value="Unassembled WGS sequence"/>
</dbReference>
<comment type="similarity">
    <text evidence="3">Belongs to the krueppel C2H2-type zinc-finger protein family.</text>
</comment>
<evidence type="ECO:0000256" key="13">
    <source>
        <dbReference type="ARBA" id="ARBA00023136"/>
    </source>
</evidence>
<dbReference type="Gene3D" id="3.30.160.60">
    <property type="entry name" value="Classic Zinc Finger"/>
    <property type="match status" value="6"/>
</dbReference>
<evidence type="ECO:0000256" key="7">
    <source>
        <dbReference type="ARBA" id="ARBA00022771"/>
    </source>
</evidence>
<dbReference type="Pfam" id="PF00326">
    <property type="entry name" value="Peptidase_S9"/>
    <property type="match status" value="1"/>
</dbReference>
<dbReference type="PROSITE" id="PS50157">
    <property type="entry name" value="ZINC_FINGER_C2H2_2"/>
    <property type="match status" value="7"/>
</dbReference>
<dbReference type="FunFam" id="3.30.160.60:FF:000256">
    <property type="entry name" value="PLAG1 like zinc finger 2"/>
    <property type="match status" value="1"/>
</dbReference>
<evidence type="ECO:0000256" key="20">
    <source>
        <dbReference type="ARBA" id="ARBA00093336"/>
    </source>
</evidence>
<keyword evidence="4 26" id="KW-0812">Transmembrane</keyword>
<feature type="domain" description="C2H2-type" evidence="27">
    <location>
        <begin position="1090"/>
        <end position="1117"/>
    </location>
</feature>
<name>A0A8J6HAJ9_TENMO</name>
<proteinExistence type="inferred from homology"/>
<dbReference type="FunFam" id="3.30.160.60:FF:002343">
    <property type="entry name" value="Zinc finger protein 33A"/>
    <property type="match status" value="1"/>
</dbReference>
<reference evidence="28" key="1">
    <citation type="journal article" date="2020" name="J Insects Food Feed">
        <title>The yellow mealworm (Tenebrio molitor) genome: a resource for the emerging insects as food and feed industry.</title>
        <authorList>
            <person name="Eriksson T."/>
            <person name="Andere A."/>
            <person name="Kelstrup H."/>
            <person name="Emery V."/>
            <person name="Picard C."/>
        </authorList>
    </citation>
    <scope>NUCLEOTIDE SEQUENCE</scope>
    <source>
        <strain evidence="28">Stoneville</strain>
        <tissue evidence="28">Whole head</tissue>
    </source>
</reference>
<feature type="transmembrane region" description="Helical" evidence="26">
    <location>
        <begin position="49"/>
        <end position="70"/>
    </location>
</feature>
<evidence type="ECO:0000256" key="1">
    <source>
        <dbReference type="ARBA" id="ARBA00004123"/>
    </source>
</evidence>
<feature type="domain" description="C2H2-type" evidence="27">
    <location>
        <begin position="1062"/>
        <end position="1089"/>
    </location>
</feature>
<dbReference type="SUPFAM" id="SSF53474">
    <property type="entry name" value="alpha/beta-Hydrolases"/>
    <property type="match status" value="1"/>
</dbReference>
<feature type="transmembrane region" description="Helical" evidence="26">
    <location>
        <begin position="1921"/>
        <end position="1942"/>
    </location>
</feature>
<evidence type="ECO:0000256" key="24">
    <source>
        <dbReference type="PROSITE-ProRule" id="PRU00042"/>
    </source>
</evidence>
<keyword evidence="11" id="KW-0805">Transcription regulation</keyword>
<feature type="compositionally biased region" description="Basic residues" evidence="25">
    <location>
        <begin position="1014"/>
        <end position="1025"/>
    </location>
</feature>
<gene>
    <name evidence="28" type="ORF">GEV33_011667</name>
</gene>
<feature type="transmembrane region" description="Helical" evidence="26">
    <location>
        <begin position="1760"/>
        <end position="1779"/>
    </location>
</feature>
<dbReference type="InterPro" id="IPR013087">
    <property type="entry name" value="Znf_C2H2_type"/>
</dbReference>
<keyword evidence="15" id="KW-0010">Activator</keyword>
<dbReference type="Pfam" id="PF00096">
    <property type="entry name" value="zf-C2H2"/>
    <property type="match status" value="3"/>
</dbReference>
<dbReference type="CDD" id="cd00029">
    <property type="entry name" value="C1"/>
    <property type="match status" value="1"/>
</dbReference>
<dbReference type="FunFam" id="3.40.630.10:FF:000047">
    <property type="entry name" value="Glycosylphosphatidylinositol anchor attachment 1 protein"/>
    <property type="match status" value="1"/>
</dbReference>
<dbReference type="GO" id="GO:0008270">
    <property type="term" value="F:zinc ion binding"/>
    <property type="evidence" value="ECO:0007669"/>
    <property type="project" value="UniProtKB-KW"/>
</dbReference>
<keyword evidence="18" id="KW-0539">Nucleus</keyword>
<keyword evidence="6" id="KW-0677">Repeat</keyword>
<evidence type="ECO:0000256" key="26">
    <source>
        <dbReference type="SAM" id="Phobius"/>
    </source>
</evidence>
<evidence type="ECO:0000256" key="19">
    <source>
        <dbReference type="ARBA" id="ARBA00083563"/>
    </source>
</evidence>
<feature type="domain" description="C2H2-type" evidence="27">
    <location>
        <begin position="1214"/>
        <end position="1242"/>
    </location>
</feature>
<evidence type="ECO:0000256" key="25">
    <source>
        <dbReference type="SAM" id="MobiDB-lite"/>
    </source>
</evidence>
<keyword evidence="14" id="KW-1015">Disulfide bond</keyword>
<evidence type="ECO:0000256" key="6">
    <source>
        <dbReference type="ARBA" id="ARBA00022737"/>
    </source>
</evidence>
<evidence type="ECO:0000256" key="5">
    <source>
        <dbReference type="ARBA" id="ARBA00022723"/>
    </source>
</evidence>
<dbReference type="Gene3D" id="2.140.10.30">
    <property type="entry name" value="Dipeptidylpeptidase IV, N-terminal domain"/>
    <property type="match status" value="1"/>
</dbReference>
<reference evidence="28" key="2">
    <citation type="submission" date="2021-08" db="EMBL/GenBank/DDBJ databases">
        <authorList>
            <person name="Eriksson T."/>
        </authorList>
    </citation>
    <scope>NUCLEOTIDE SEQUENCE</scope>
    <source>
        <strain evidence="28">Stoneville</strain>
        <tissue evidence="28">Whole head</tissue>
    </source>
</reference>
<dbReference type="PANTHER" id="PTHR11731">
    <property type="entry name" value="PROTEASE FAMILY S9B,C DIPEPTIDYL-PEPTIDASE IV-RELATED"/>
    <property type="match status" value="1"/>
</dbReference>
<dbReference type="InterPro" id="IPR007246">
    <property type="entry name" value="Gaa1"/>
</dbReference>
<keyword evidence="7 24" id="KW-0863">Zinc-finger</keyword>
<keyword evidence="17" id="KW-0325">Glycoprotein</keyword>
<evidence type="ECO:0000256" key="9">
    <source>
        <dbReference type="ARBA" id="ARBA00022833"/>
    </source>
</evidence>
<evidence type="ECO:0000256" key="2">
    <source>
        <dbReference type="ARBA" id="ARBA00004477"/>
    </source>
</evidence>
<comment type="caution">
    <text evidence="28">The sequence shown here is derived from an EMBL/GenBank/DDBJ whole genome shotgun (WGS) entry which is preliminary data.</text>
</comment>
<dbReference type="PROSITE" id="PS00028">
    <property type="entry name" value="ZINC_FINGER_C2H2_1"/>
    <property type="match status" value="7"/>
</dbReference>
<evidence type="ECO:0000256" key="12">
    <source>
        <dbReference type="ARBA" id="ARBA00023125"/>
    </source>
</evidence>
<evidence type="ECO:0000256" key="3">
    <source>
        <dbReference type="ARBA" id="ARBA00006991"/>
    </source>
</evidence>
<evidence type="ECO:0000256" key="10">
    <source>
        <dbReference type="ARBA" id="ARBA00022989"/>
    </source>
</evidence>
<dbReference type="SMART" id="SM00355">
    <property type="entry name" value="ZnF_C2H2"/>
    <property type="match status" value="7"/>
</dbReference>
<dbReference type="FunFam" id="3.30.160.60:FF:000065">
    <property type="entry name" value="B-cell CLL/lymphoma 6, member B"/>
    <property type="match status" value="1"/>
</dbReference>
<feature type="domain" description="C2H2-type" evidence="27">
    <location>
        <begin position="1034"/>
        <end position="1061"/>
    </location>
</feature>
<comment type="function">
    <text evidence="20">Component of the glycosylphosphatidylinositol-anchor (GPI-anchor) transamidase (GPI-T) complex that catalyzes the formation of the linkage between a proprotein and a GPI-anchor and participates in GPI anchored protein biosynthesis. Binds GPI-anchor.</text>
</comment>
<keyword evidence="9" id="KW-0862">Zinc</keyword>
<keyword evidence="8" id="KW-0256">Endoplasmic reticulum</keyword>
<evidence type="ECO:0000256" key="22">
    <source>
        <dbReference type="ARBA" id="ARBA00093619"/>
    </source>
</evidence>
<evidence type="ECO:0000256" key="16">
    <source>
        <dbReference type="ARBA" id="ARBA00023163"/>
    </source>
</evidence>
<dbReference type="GO" id="GO:0006355">
    <property type="term" value="P:regulation of DNA-templated transcription"/>
    <property type="evidence" value="ECO:0007669"/>
    <property type="project" value="UniProtKB-ARBA"/>
</dbReference>
<evidence type="ECO:0000256" key="21">
    <source>
        <dbReference type="ARBA" id="ARBA00093557"/>
    </source>
</evidence>
<keyword evidence="12" id="KW-0238">DNA-binding</keyword>
<feature type="transmembrane region" description="Helical" evidence="26">
    <location>
        <begin position="1845"/>
        <end position="1865"/>
    </location>
</feature>
<feature type="transmembrane region" description="Helical" evidence="26">
    <location>
        <begin position="1885"/>
        <end position="1906"/>
    </location>
</feature>
<comment type="subcellular location">
    <subcellularLocation>
        <location evidence="2">Endoplasmic reticulum membrane</location>
        <topology evidence="2">Multi-pass membrane protein</topology>
    </subcellularLocation>
    <subcellularLocation>
        <location evidence="1">Nucleus</location>
    </subcellularLocation>
</comment>
<protein>
    <recommendedName>
        <fullName evidence="22">GPI-anchor transamidase component GPAA1</fullName>
    </recommendedName>
    <alternativeName>
        <fullName evidence="19">GAA1 protein homolog</fullName>
    </alternativeName>
    <alternativeName>
        <fullName evidence="23">Glycosylphosphatidylinositol anchor attachment 1 protein</fullName>
    </alternativeName>
</protein>
<dbReference type="GO" id="GO:0003677">
    <property type="term" value="F:DNA binding"/>
    <property type="evidence" value="ECO:0007669"/>
    <property type="project" value="UniProtKB-KW"/>
</dbReference>
<evidence type="ECO:0000256" key="4">
    <source>
        <dbReference type="ARBA" id="ARBA00022692"/>
    </source>
</evidence>
<organism evidence="28 29">
    <name type="scientific">Tenebrio molitor</name>
    <name type="common">Yellow mealworm beetle</name>
    <dbReference type="NCBI Taxonomy" id="7067"/>
    <lineage>
        <taxon>Eukaryota</taxon>
        <taxon>Metazoa</taxon>
        <taxon>Ecdysozoa</taxon>
        <taxon>Arthropoda</taxon>
        <taxon>Hexapoda</taxon>
        <taxon>Insecta</taxon>
        <taxon>Pterygota</taxon>
        <taxon>Neoptera</taxon>
        <taxon>Endopterygota</taxon>
        <taxon>Coleoptera</taxon>
        <taxon>Polyphaga</taxon>
        <taxon>Cucujiformia</taxon>
        <taxon>Tenebrionidae</taxon>
        <taxon>Tenebrio</taxon>
    </lineage>
</organism>
<accession>A0A8J6HAJ9</accession>
<dbReference type="FunFam" id="3.30.160.60:FF:000231">
    <property type="entry name" value="PLAG1 like zinc finger 2"/>
    <property type="match status" value="1"/>
</dbReference>
<keyword evidence="5" id="KW-0479">Metal-binding</keyword>
<keyword evidence="10 26" id="KW-1133">Transmembrane helix</keyword>
<evidence type="ECO:0000256" key="14">
    <source>
        <dbReference type="ARBA" id="ARBA00023157"/>
    </source>
</evidence>
<feature type="transmembrane region" description="Helical" evidence="26">
    <location>
        <begin position="1977"/>
        <end position="2001"/>
    </location>
</feature>
<evidence type="ECO:0000256" key="17">
    <source>
        <dbReference type="ARBA" id="ARBA00023180"/>
    </source>
</evidence>
<dbReference type="Pfam" id="PF00930">
    <property type="entry name" value="DPPIV_N"/>
    <property type="match status" value="1"/>
</dbReference>